<keyword evidence="6" id="KW-1185">Reference proteome</keyword>
<organism evidence="5 6">
    <name type="scientific">Paenibacillus phyllosphaerae</name>
    <dbReference type="NCBI Taxonomy" id="274593"/>
    <lineage>
        <taxon>Bacteria</taxon>
        <taxon>Bacillati</taxon>
        <taxon>Bacillota</taxon>
        <taxon>Bacilli</taxon>
        <taxon>Bacillales</taxon>
        <taxon>Paenibacillaceae</taxon>
        <taxon>Paenibacillus</taxon>
    </lineage>
</organism>
<dbReference type="Proteomes" id="UP000570361">
    <property type="component" value="Unassembled WGS sequence"/>
</dbReference>
<dbReference type="InterPro" id="IPR020449">
    <property type="entry name" value="Tscrpt_reg_AraC-type_HTH"/>
</dbReference>
<dbReference type="EMBL" id="JACHXK010000001">
    <property type="protein sequence ID" value="MBB3108154.1"/>
    <property type="molecule type" value="Genomic_DNA"/>
</dbReference>
<dbReference type="SUPFAM" id="SSF46689">
    <property type="entry name" value="Homeodomain-like"/>
    <property type="match status" value="1"/>
</dbReference>
<dbReference type="Gene3D" id="1.10.10.60">
    <property type="entry name" value="Homeodomain-like"/>
    <property type="match status" value="2"/>
</dbReference>
<dbReference type="InterPro" id="IPR018060">
    <property type="entry name" value="HTH_AraC"/>
</dbReference>
<dbReference type="Gene3D" id="2.60.120.280">
    <property type="entry name" value="Regulatory protein AraC"/>
    <property type="match status" value="1"/>
</dbReference>
<dbReference type="PROSITE" id="PS01124">
    <property type="entry name" value="HTH_ARAC_FAMILY_2"/>
    <property type="match status" value="1"/>
</dbReference>
<gene>
    <name evidence="5" type="ORF">FHS18_000182</name>
</gene>
<dbReference type="InterPro" id="IPR009057">
    <property type="entry name" value="Homeodomain-like_sf"/>
</dbReference>
<dbReference type="Pfam" id="PF12833">
    <property type="entry name" value="HTH_18"/>
    <property type="match status" value="1"/>
</dbReference>
<feature type="domain" description="HTH araC/xylS-type" evidence="4">
    <location>
        <begin position="177"/>
        <end position="275"/>
    </location>
</feature>
<dbReference type="PROSITE" id="PS00041">
    <property type="entry name" value="HTH_ARAC_FAMILY_1"/>
    <property type="match status" value="1"/>
</dbReference>
<sequence>MAKKPTDYAIHEERPYGILIAGHYNESPDYVVHRPSGSMDWLLMYTISGEGHIQKSDQTISCVAGDIALLMPGIPHHYGTKGAGWEFIWVHFIPDPEWRTWLRLPGSDECFFYQHAASGERRRIIQDALLRMVRHEWPARGSELHRRLSELALEETLIYIQQMCGAESTITMDPRIAAIVKELQLFPSQKVSLPDLARKSCLSTSRLSHLFKEQVGDTILNTVCKFRMEKAAQLLSNTNRQVSEIASDVGFDCAIHFTRKFREAYGVTPSTYRKRKLMD</sequence>
<dbReference type="InterPro" id="IPR003313">
    <property type="entry name" value="AraC-bd"/>
</dbReference>
<dbReference type="GO" id="GO:0003700">
    <property type="term" value="F:DNA-binding transcription factor activity"/>
    <property type="evidence" value="ECO:0007669"/>
    <property type="project" value="InterPro"/>
</dbReference>
<dbReference type="PRINTS" id="PR00032">
    <property type="entry name" value="HTHARAC"/>
</dbReference>
<accession>A0A7W5ASX3</accession>
<keyword evidence="2" id="KW-0238">DNA-binding</keyword>
<reference evidence="5 6" key="1">
    <citation type="submission" date="2020-08" db="EMBL/GenBank/DDBJ databases">
        <title>Genomic Encyclopedia of Type Strains, Phase III (KMG-III): the genomes of soil and plant-associated and newly described type strains.</title>
        <authorList>
            <person name="Whitman W."/>
        </authorList>
    </citation>
    <scope>NUCLEOTIDE SEQUENCE [LARGE SCALE GENOMIC DNA]</scope>
    <source>
        <strain evidence="5 6">CECT 5862</strain>
    </source>
</reference>
<dbReference type="Pfam" id="PF02311">
    <property type="entry name" value="AraC_binding"/>
    <property type="match status" value="1"/>
</dbReference>
<evidence type="ECO:0000313" key="6">
    <source>
        <dbReference type="Proteomes" id="UP000570361"/>
    </source>
</evidence>
<dbReference type="GO" id="GO:0043565">
    <property type="term" value="F:sequence-specific DNA binding"/>
    <property type="evidence" value="ECO:0007669"/>
    <property type="project" value="InterPro"/>
</dbReference>
<name>A0A7W5ASX3_9BACL</name>
<evidence type="ECO:0000313" key="5">
    <source>
        <dbReference type="EMBL" id="MBB3108154.1"/>
    </source>
</evidence>
<dbReference type="RefSeq" id="WP_183595971.1">
    <property type="nucleotide sequence ID" value="NZ_JACHXK010000001.1"/>
</dbReference>
<dbReference type="SUPFAM" id="SSF51215">
    <property type="entry name" value="Regulatory protein AraC"/>
    <property type="match status" value="1"/>
</dbReference>
<dbReference type="PANTHER" id="PTHR43280:SF2">
    <property type="entry name" value="HTH-TYPE TRANSCRIPTIONAL REGULATOR EXSA"/>
    <property type="match status" value="1"/>
</dbReference>
<evidence type="ECO:0000256" key="3">
    <source>
        <dbReference type="ARBA" id="ARBA00023163"/>
    </source>
</evidence>
<dbReference type="AlphaFoldDB" id="A0A7W5ASX3"/>
<keyword evidence="3" id="KW-0804">Transcription</keyword>
<evidence type="ECO:0000259" key="4">
    <source>
        <dbReference type="PROSITE" id="PS01124"/>
    </source>
</evidence>
<keyword evidence="1" id="KW-0805">Transcription regulation</keyword>
<comment type="caution">
    <text evidence="5">The sequence shown here is derived from an EMBL/GenBank/DDBJ whole genome shotgun (WGS) entry which is preliminary data.</text>
</comment>
<protein>
    <submittedName>
        <fullName evidence="5">AraC family transcriptional regulator of arabinose operon</fullName>
    </submittedName>
</protein>
<dbReference type="SMART" id="SM00342">
    <property type="entry name" value="HTH_ARAC"/>
    <property type="match status" value="1"/>
</dbReference>
<evidence type="ECO:0000256" key="2">
    <source>
        <dbReference type="ARBA" id="ARBA00023125"/>
    </source>
</evidence>
<dbReference type="InterPro" id="IPR018062">
    <property type="entry name" value="HTH_AraC-typ_CS"/>
</dbReference>
<dbReference type="PANTHER" id="PTHR43280">
    <property type="entry name" value="ARAC-FAMILY TRANSCRIPTIONAL REGULATOR"/>
    <property type="match status" value="1"/>
</dbReference>
<dbReference type="InterPro" id="IPR037923">
    <property type="entry name" value="HTH-like"/>
</dbReference>
<proteinExistence type="predicted"/>
<evidence type="ECO:0000256" key="1">
    <source>
        <dbReference type="ARBA" id="ARBA00023015"/>
    </source>
</evidence>